<dbReference type="RefSeq" id="XP_005721212.1">
    <property type="nucleotide sequence ID" value="XM_005721155.1"/>
</dbReference>
<organism evidence="8 9">
    <name type="scientific">Pundamilia nyererei</name>
    <dbReference type="NCBI Taxonomy" id="303518"/>
    <lineage>
        <taxon>Eukaryota</taxon>
        <taxon>Metazoa</taxon>
        <taxon>Chordata</taxon>
        <taxon>Craniata</taxon>
        <taxon>Vertebrata</taxon>
        <taxon>Euteleostomi</taxon>
        <taxon>Actinopterygii</taxon>
        <taxon>Neopterygii</taxon>
        <taxon>Teleostei</taxon>
        <taxon>Neoteleostei</taxon>
        <taxon>Acanthomorphata</taxon>
        <taxon>Ovalentaria</taxon>
        <taxon>Cichlomorphae</taxon>
        <taxon>Cichliformes</taxon>
        <taxon>Cichlidae</taxon>
        <taxon>African cichlids</taxon>
        <taxon>Pseudocrenilabrinae</taxon>
        <taxon>Haplochromini</taxon>
        <taxon>Pundamilia</taxon>
    </lineage>
</organism>
<keyword evidence="2" id="KW-0238">DNA-binding</keyword>
<evidence type="ECO:0000313" key="8">
    <source>
        <dbReference type="Proteomes" id="UP000695023"/>
    </source>
</evidence>
<evidence type="ECO:0000313" key="9">
    <source>
        <dbReference type="RefSeq" id="XP_005721212.1"/>
    </source>
</evidence>
<gene>
    <name evidence="9" type="primary">LOC102215969</name>
</gene>
<evidence type="ECO:0000256" key="7">
    <source>
        <dbReference type="SAM" id="MobiDB-lite"/>
    </source>
</evidence>
<dbReference type="GO" id="GO:0005634">
    <property type="term" value="C:nucleus"/>
    <property type="evidence" value="ECO:0007669"/>
    <property type="project" value="TreeGrafter"/>
</dbReference>
<dbReference type="InterPro" id="IPR051381">
    <property type="entry name" value="CREB_ATF_subfamily"/>
</dbReference>
<keyword evidence="6" id="KW-0175">Coiled coil</keyword>
<sequence length="195" mass="22072">MGFAITVSRLILAEREMEGRRGNIIKRYFFNTILPSFSSSSFCRMSACGAHNLELQRKIQQLEETNNALLEQLSRLQALLPNGPGKTRQKATCILVLLLSFSLLISSNLRPDPYSQLSQADYAETKVPSRSLQSMDDARDIPPPPPPSLPLPLLCVTRGFEALRNLTEKIRPWTDLPKADVPFSRHQDHRHKDLH</sequence>
<reference evidence="9" key="1">
    <citation type="submission" date="2025-08" db="UniProtKB">
        <authorList>
            <consortium name="RefSeq"/>
        </authorList>
    </citation>
    <scope>IDENTIFICATION</scope>
</reference>
<dbReference type="Proteomes" id="UP000695023">
    <property type="component" value="Unplaced"/>
</dbReference>
<dbReference type="GeneID" id="102215969"/>
<accession>A0A9Y3QQM3</accession>
<keyword evidence="8" id="KW-1185">Reference proteome</keyword>
<keyword evidence="5" id="KW-0539">Nucleus</keyword>
<keyword evidence="3" id="KW-0010">Activator</keyword>
<evidence type="ECO:0000256" key="4">
    <source>
        <dbReference type="ARBA" id="ARBA00023163"/>
    </source>
</evidence>
<dbReference type="PANTHER" id="PTHR45996">
    <property type="entry name" value="AGAP001464-PB"/>
    <property type="match status" value="1"/>
</dbReference>
<dbReference type="AlphaFoldDB" id="A0A9Y3QQM3"/>
<dbReference type="PANTHER" id="PTHR45996:SF1">
    <property type="entry name" value="CYCLIC AMP-RESPONSIVE ELEMENT-BINDING PROTEIN 3-LIKE PROTEIN 3"/>
    <property type="match status" value="1"/>
</dbReference>
<keyword evidence="4" id="KW-0804">Transcription</keyword>
<evidence type="ECO:0000256" key="5">
    <source>
        <dbReference type="ARBA" id="ARBA00023242"/>
    </source>
</evidence>
<keyword evidence="1" id="KW-0805">Transcription regulation</keyword>
<name>A0A9Y3QQM3_9CICH</name>
<feature type="coiled-coil region" evidence="6">
    <location>
        <begin position="52"/>
        <end position="79"/>
    </location>
</feature>
<proteinExistence type="predicted"/>
<protein>
    <submittedName>
        <fullName evidence="9">Cyclic AMP-responsive element-binding protein 3-like protein 3-A</fullName>
    </submittedName>
</protein>
<evidence type="ECO:0000256" key="6">
    <source>
        <dbReference type="SAM" id="Coils"/>
    </source>
</evidence>
<dbReference type="GO" id="GO:0000978">
    <property type="term" value="F:RNA polymerase II cis-regulatory region sequence-specific DNA binding"/>
    <property type="evidence" value="ECO:0007669"/>
    <property type="project" value="TreeGrafter"/>
</dbReference>
<evidence type="ECO:0000256" key="3">
    <source>
        <dbReference type="ARBA" id="ARBA00023159"/>
    </source>
</evidence>
<dbReference type="GO" id="GO:0000981">
    <property type="term" value="F:DNA-binding transcription factor activity, RNA polymerase II-specific"/>
    <property type="evidence" value="ECO:0007669"/>
    <property type="project" value="TreeGrafter"/>
</dbReference>
<evidence type="ECO:0000256" key="1">
    <source>
        <dbReference type="ARBA" id="ARBA00023015"/>
    </source>
</evidence>
<evidence type="ECO:0000256" key="2">
    <source>
        <dbReference type="ARBA" id="ARBA00023125"/>
    </source>
</evidence>
<feature type="region of interest" description="Disordered" evidence="7">
    <location>
        <begin position="120"/>
        <end position="149"/>
    </location>
</feature>